<dbReference type="EMBL" id="JADEXG010000017">
    <property type="protein sequence ID" value="MBE9077511.1"/>
    <property type="molecule type" value="Genomic_DNA"/>
</dbReference>
<sequence length="90" mass="10610">MEAFTPLPPHWTEKAVHAHQFCCPACGASNNESQAVWVNRRAPVYTHNHKRKWQEFYHCQCDAVWWAWSTDRPPSDLMRDSEASEEPWNL</sequence>
<proteinExistence type="predicted"/>
<reference evidence="1" key="1">
    <citation type="submission" date="2020-10" db="EMBL/GenBank/DDBJ databases">
        <authorList>
            <person name="Castelo-Branco R."/>
            <person name="Eusebio N."/>
            <person name="Adriana R."/>
            <person name="Vieira A."/>
            <person name="Brugerolle De Fraissinette N."/>
            <person name="Rezende De Castro R."/>
            <person name="Schneider M.P."/>
            <person name="Vasconcelos V."/>
            <person name="Leao P.N."/>
        </authorList>
    </citation>
    <scope>NUCLEOTIDE SEQUENCE</scope>
    <source>
        <strain evidence="1">LEGE 07310</strain>
    </source>
</reference>
<protein>
    <submittedName>
        <fullName evidence="1">Uncharacterized protein</fullName>
    </submittedName>
</protein>
<dbReference type="Proteomes" id="UP000636505">
    <property type="component" value="Unassembled WGS sequence"/>
</dbReference>
<accession>A0A8J7DLR3</accession>
<evidence type="ECO:0000313" key="1">
    <source>
        <dbReference type="EMBL" id="MBE9077511.1"/>
    </source>
</evidence>
<organism evidence="1 2">
    <name type="scientific">Vasconcelosia minhoensis LEGE 07310</name>
    <dbReference type="NCBI Taxonomy" id="915328"/>
    <lineage>
        <taxon>Bacteria</taxon>
        <taxon>Bacillati</taxon>
        <taxon>Cyanobacteriota</taxon>
        <taxon>Cyanophyceae</taxon>
        <taxon>Nodosilineales</taxon>
        <taxon>Cymatolegaceae</taxon>
        <taxon>Vasconcelosia</taxon>
        <taxon>Vasconcelosia minhoensis</taxon>
    </lineage>
</organism>
<gene>
    <name evidence="1" type="ORF">IQ241_09400</name>
</gene>
<name>A0A8J7DLR3_9CYAN</name>
<evidence type="ECO:0000313" key="2">
    <source>
        <dbReference type="Proteomes" id="UP000636505"/>
    </source>
</evidence>
<keyword evidence="2" id="KW-1185">Reference proteome</keyword>
<dbReference type="AlphaFoldDB" id="A0A8J7DLR3"/>
<comment type="caution">
    <text evidence="1">The sequence shown here is derived from an EMBL/GenBank/DDBJ whole genome shotgun (WGS) entry which is preliminary data.</text>
</comment>
<dbReference type="RefSeq" id="WP_193906335.1">
    <property type="nucleotide sequence ID" value="NZ_JADEXG010000017.1"/>
</dbReference>